<accession>A0ABY6IYH9</accession>
<keyword evidence="1" id="KW-0732">Signal</keyword>
<dbReference type="InterPro" id="IPR022118">
    <property type="entry name" value="Peptidase_C70_AvrRpt2"/>
</dbReference>
<proteinExistence type="predicted"/>
<evidence type="ECO:0000313" key="2">
    <source>
        <dbReference type="EMBL" id="UYQ92449.1"/>
    </source>
</evidence>
<dbReference type="Proteomes" id="UP001162741">
    <property type="component" value="Chromosome"/>
</dbReference>
<sequence>MKNMQFHWQASMLLGLCLYLSACCKPANVGSQPVPLISQQTNNWCWAATTQMITTFLGHGVQQCDLANQRFGRTDCCTGNCPKNAACDSPGWTMFSESGFNFRESTAPLPWDSITKYIYCRKQPLAYAYGPKTGGVGHVLVIYGYATIGSSNYLFLRDPWAPCEGTDRSITYQEYSNSGSSDHWRTMFDFKFR</sequence>
<evidence type="ECO:0000256" key="1">
    <source>
        <dbReference type="SAM" id="SignalP"/>
    </source>
</evidence>
<reference evidence="2" key="1">
    <citation type="submission" date="2022-10" db="EMBL/GenBank/DDBJ databases">
        <title>Chitinophaga sp. nov., isolated from soil.</title>
        <authorList>
            <person name="Jeon C.O."/>
        </authorList>
    </citation>
    <scope>NUCLEOTIDE SEQUENCE</scope>
    <source>
        <strain evidence="2">R8</strain>
    </source>
</reference>
<feature type="signal peptide" evidence="1">
    <location>
        <begin position="1"/>
        <end position="22"/>
    </location>
</feature>
<organism evidence="2 3">
    <name type="scientific">Chitinophaga horti</name>
    <dbReference type="NCBI Taxonomy" id="2920382"/>
    <lineage>
        <taxon>Bacteria</taxon>
        <taxon>Pseudomonadati</taxon>
        <taxon>Bacteroidota</taxon>
        <taxon>Chitinophagia</taxon>
        <taxon>Chitinophagales</taxon>
        <taxon>Chitinophagaceae</taxon>
        <taxon>Chitinophaga</taxon>
    </lineage>
</organism>
<dbReference type="RefSeq" id="WP_264280710.1">
    <property type="nucleotide sequence ID" value="NZ_CP107006.1"/>
</dbReference>
<feature type="chain" id="PRO_5045425969" evidence="1">
    <location>
        <begin position="23"/>
        <end position="193"/>
    </location>
</feature>
<dbReference type="Pfam" id="PF12385">
    <property type="entry name" value="Peptidase_C70"/>
    <property type="match status" value="1"/>
</dbReference>
<dbReference type="EMBL" id="CP107006">
    <property type="protein sequence ID" value="UYQ92449.1"/>
    <property type="molecule type" value="Genomic_DNA"/>
</dbReference>
<protein>
    <submittedName>
        <fullName evidence="2">C39 family peptidase</fullName>
    </submittedName>
</protein>
<gene>
    <name evidence="2" type="ORF">MKQ68_20405</name>
</gene>
<evidence type="ECO:0000313" key="3">
    <source>
        <dbReference type="Proteomes" id="UP001162741"/>
    </source>
</evidence>
<keyword evidence="3" id="KW-1185">Reference proteome</keyword>
<name>A0ABY6IYH9_9BACT</name>